<dbReference type="PANTHER" id="PTHR22926">
    <property type="entry name" value="PHOSPHO-N-ACETYLMURAMOYL-PENTAPEPTIDE-TRANSFERASE"/>
    <property type="match status" value="1"/>
</dbReference>
<feature type="transmembrane region" description="Helical" evidence="7">
    <location>
        <begin position="178"/>
        <end position="195"/>
    </location>
</feature>
<dbReference type="STRING" id="633697.EubceDRAFT1_1970"/>
<feature type="transmembrane region" description="Helical" evidence="7">
    <location>
        <begin position="250"/>
        <end position="273"/>
    </location>
</feature>
<dbReference type="InterPro" id="IPR000715">
    <property type="entry name" value="Glycosyl_transferase_4"/>
</dbReference>
<dbReference type="PROSITE" id="PS01348">
    <property type="entry name" value="MRAY_2"/>
    <property type="match status" value="1"/>
</dbReference>
<keyword evidence="3 7" id="KW-0808">Transferase</keyword>
<dbReference type="HOGENOM" id="CLU_023982_0_1_9"/>
<reference evidence="10 11" key="1">
    <citation type="submission" date="2010-08" db="EMBL/GenBank/DDBJ databases">
        <authorList>
            <consortium name="US DOE Joint Genome Institute (JGI-PGF)"/>
            <person name="Lucas S."/>
            <person name="Copeland A."/>
            <person name="Lapidus A."/>
            <person name="Cheng J.-F."/>
            <person name="Bruce D."/>
            <person name="Goodwin L."/>
            <person name="Pitluck S."/>
            <person name="Land M.L."/>
            <person name="Hauser L."/>
            <person name="Chang Y.-J."/>
            <person name="Anderson I.J."/>
            <person name="Johnson E."/>
            <person name="Mulhopadhyay B."/>
            <person name="Kyrpides N."/>
            <person name="Woyke T.J."/>
        </authorList>
    </citation>
    <scope>NUCLEOTIDE SEQUENCE [LARGE SCALE GENOMIC DNA]</scope>
    <source>
        <strain evidence="10 11">6</strain>
    </source>
</reference>
<dbReference type="PROSITE" id="PS01347">
    <property type="entry name" value="MRAY_1"/>
    <property type="match status" value="1"/>
</dbReference>
<feature type="transmembrane region" description="Helical" evidence="7">
    <location>
        <begin position="293"/>
        <end position="316"/>
    </location>
</feature>
<evidence type="ECO:0000256" key="9">
    <source>
        <dbReference type="PIRSR" id="PIRSR600715-1"/>
    </source>
</evidence>
<dbReference type="GO" id="GO:0008963">
    <property type="term" value="F:phospho-N-acetylmuramoyl-pentapeptide-transferase activity"/>
    <property type="evidence" value="ECO:0007669"/>
    <property type="project" value="UniProtKB-UniRule"/>
</dbReference>
<dbReference type="UniPathway" id="UPA00219"/>
<dbReference type="GO" id="GO:0046872">
    <property type="term" value="F:metal ion binding"/>
    <property type="evidence" value="ECO:0007669"/>
    <property type="project" value="UniProtKB-KW"/>
</dbReference>
<comment type="similarity">
    <text evidence="2 7">Belongs to the glycosyltransferase 4 family. MraY subfamily.</text>
</comment>
<feature type="transmembrane region" description="Helical" evidence="7">
    <location>
        <begin position="225"/>
        <end position="244"/>
    </location>
</feature>
<dbReference type="GO" id="GO:0008360">
    <property type="term" value="P:regulation of cell shape"/>
    <property type="evidence" value="ECO:0007669"/>
    <property type="project" value="UniProtKB-KW"/>
</dbReference>
<keyword evidence="11" id="KW-1185">Reference proteome</keyword>
<feature type="transmembrane region" description="Helical" evidence="7">
    <location>
        <begin position="78"/>
        <end position="102"/>
    </location>
</feature>
<dbReference type="GO" id="GO:0009252">
    <property type="term" value="P:peptidoglycan biosynthetic process"/>
    <property type="evidence" value="ECO:0007669"/>
    <property type="project" value="UniProtKB-UniRule"/>
</dbReference>
<evidence type="ECO:0000256" key="6">
    <source>
        <dbReference type="ARBA" id="ARBA00023136"/>
    </source>
</evidence>
<dbReference type="Proteomes" id="UP000005753">
    <property type="component" value="Chromosome"/>
</dbReference>
<dbReference type="EMBL" id="CM001487">
    <property type="protein sequence ID" value="EIM57744.1"/>
    <property type="molecule type" value="Genomic_DNA"/>
</dbReference>
<name>I5AVC1_EUBC6</name>
<dbReference type="Pfam" id="PF00953">
    <property type="entry name" value="Glycos_transf_4"/>
    <property type="match status" value="1"/>
</dbReference>
<reference evidence="10 11" key="2">
    <citation type="submission" date="2012-02" db="EMBL/GenBank/DDBJ databases">
        <title>Improved High-Quality Draft sequence of Eubacterium cellulosolvens 6.</title>
        <authorList>
            <consortium name="US DOE Joint Genome Institute"/>
            <person name="Lucas S."/>
            <person name="Han J."/>
            <person name="Lapidus A."/>
            <person name="Cheng J.-F."/>
            <person name="Goodwin L."/>
            <person name="Pitluck S."/>
            <person name="Peters L."/>
            <person name="Mikhailova N."/>
            <person name="Gu W."/>
            <person name="Detter J.C."/>
            <person name="Han C."/>
            <person name="Tapia R."/>
            <person name="Land M."/>
            <person name="Hauser L."/>
            <person name="Kyrpides N."/>
            <person name="Ivanova N."/>
            <person name="Pagani I."/>
            <person name="Johnson E."/>
            <person name="Mukhopadhyay B."/>
            <person name="Anderson I."/>
            <person name="Woyke T."/>
        </authorList>
    </citation>
    <scope>NUCLEOTIDE SEQUENCE [LARGE SCALE GENOMIC DNA]</scope>
    <source>
        <strain evidence="10 11">6</strain>
    </source>
</reference>
<keyword evidence="6 7" id="KW-0472">Membrane</keyword>
<dbReference type="AlphaFoldDB" id="I5AVC1"/>
<keyword evidence="7" id="KW-0131">Cell cycle</keyword>
<dbReference type="CDD" id="cd06852">
    <property type="entry name" value="GT_MraY"/>
    <property type="match status" value="1"/>
</dbReference>
<sequence>MSLNLTDVIPMFLAFIVTAVTTGLLIPFLTRNKVDQTEREEGVKSHLKKKGTPTMGGLAILAGILVVSLIYVWKKPAIGPMLILIFGFGVIGFLDDFLKVVLHRSDGLIAWQKLILEFVVTGGFLVYLVKVAGVSMEMILPFANGKTISLGWFAIPFAFIVILATVNGVNFTDGVDGLASTVTIVTALFFTIVSMKTNGGITSITFAVVGALMGFLLFNAYPAKIFMGDTGSLALGGFVAGAAYMMRMPLFIPIVGFIYAFELLSVAMQVSYFKLTHGKRIFKMTPIHHHFELCGWSEVRIVAVFSILTALLSFLMI</sequence>
<dbReference type="PANTHER" id="PTHR22926:SF5">
    <property type="entry name" value="PHOSPHO-N-ACETYLMURAMOYL-PENTAPEPTIDE-TRANSFERASE HOMOLOG"/>
    <property type="match status" value="1"/>
</dbReference>
<dbReference type="InterPro" id="IPR018480">
    <property type="entry name" value="PNAcMuramoyl-5peptid_Trfase_CS"/>
</dbReference>
<organism evidence="10 11">
    <name type="scientific">Eubacterium cellulosolvens (strain ATCC 43171 / JCM 9499 / 6)</name>
    <name type="common">Cillobacterium cellulosolvens</name>
    <dbReference type="NCBI Taxonomy" id="633697"/>
    <lineage>
        <taxon>Bacteria</taxon>
        <taxon>Bacillati</taxon>
        <taxon>Bacillota</taxon>
        <taxon>Clostridia</taxon>
        <taxon>Eubacteriales</taxon>
        <taxon>Eubacteriaceae</taxon>
        <taxon>Eubacterium</taxon>
    </lineage>
</organism>
<comment type="pathway">
    <text evidence="7">Cell wall biogenesis; peptidoglycan biosynthesis.</text>
</comment>
<feature type="binding site" evidence="9">
    <location>
        <position position="170"/>
    </location>
    <ligand>
        <name>Mg(2+)</name>
        <dbReference type="ChEBI" id="CHEBI:18420"/>
    </ligand>
</feature>
<evidence type="ECO:0000313" key="11">
    <source>
        <dbReference type="Proteomes" id="UP000005753"/>
    </source>
</evidence>
<keyword evidence="7" id="KW-0133">Cell shape</keyword>
<keyword evidence="4 7" id="KW-0812">Transmembrane</keyword>
<feature type="transmembrane region" description="Helical" evidence="7">
    <location>
        <begin position="148"/>
        <end position="166"/>
    </location>
</feature>
<keyword evidence="7" id="KW-1003">Cell membrane</keyword>
<comment type="subcellular location">
    <subcellularLocation>
        <location evidence="7">Cell membrane</location>
        <topology evidence="7">Multi-pass membrane protein</topology>
    </subcellularLocation>
    <subcellularLocation>
        <location evidence="1">Membrane</location>
        <topology evidence="1">Multi-pass membrane protein</topology>
    </subcellularLocation>
</comment>
<dbReference type="HAMAP" id="MF_00038">
    <property type="entry name" value="MraY"/>
    <property type="match status" value="1"/>
</dbReference>
<dbReference type="GO" id="GO:0051301">
    <property type="term" value="P:cell division"/>
    <property type="evidence" value="ECO:0007669"/>
    <property type="project" value="UniProtKB-KW"/>
</dbReference>
<evidence type="ECO:0000256" key="7">
    <source>
        <dbReference type="HAMAP-Rule" id="MF_00038"/>
    </source>
</evidence>
<comment type="function">
    <text evidence="7">Catalyzes the initial step of the lipid cycle reactions in the biosynthesis of the cell wall peptidoglycan: transfers peptidoglycan precursor phospho-MurNAc-pentapeptide from UDP-MurNAc-pentapeptide onto the lipid carrier undecaprenyl phosphate, yielding undecaprenyl-pyrophosphoryl-MurNAc-pentapeptide, known as lipid I.</text>
</comment>
<dbReference type="InterPro" id="IPR003524">
    <property type="entry name" value="PNAcMuramoyl-5peptid_Trfase"/>
</dbReference>
<keyword evidence="5 7" id="KW-1133">Transmembrane helix</keyword>
<evidence type="ECO:0000256" key="5">
    <source>
        <dbReference type="ARBA" id="ARBA00022989"/>
    </source>
</evidence>
<keyword evidence="7 9" id="KW-0479">Metal-binding</keyword>
<feature type="binding site" evidence="9">
    <location>
        <position position="229"/>
    </location>
    <ligand>
        <name>Mg(2+)</name>
        <dbReference type="ChEBI" id="CHEBI:18420"/>
    </ligand>
</feature>
<feature type="transmembrane region" description="Helical" evidence="7">
    <location>
        <begin position="201"/>
        <end position="218"/>
    </location>
</feature>
<dbReference type="eggNOG" id="COG0472">
    <property type="taxonomic scope" value="Bacteria"/>
</dbReference>
<evidence type="ECO:0000256" key="1">
    <source>
        <dbReference type="ARBA" id="ARBA00004141"/>
    </source>
</evidence>
<dbReference type="EC" id="2.7.8.13" evidence="7 8"/>
<evidence type="ECO:0000256" key="4">
    <source>
        <dbReference type="ARBA" id="ARBA00022692"/>
    </source>
</evidence>
<comment type="cofactor">
    <cofactor evidence="7 9">
        <name>Mg(2+)</name>
        <dbReference type="ChEBI" id="CHEBI:18420"/>
    </cofactor>
</comment>
<dbReference type="GO" id="GO:0071555">
    <property type="term" value="P:cell wall organization"/>
    <property type="evidence" value="ECO:0007669"/>
    <property type="project" value="UniProtKB-KW"/>
</dbReference>
<keyword evidence="7" id="KW-0132">Cell division</keyword>
<gene>
    <name evidence="7" type="primary">mraY</name>
    <name evidence="10" type="ORF">EubceDRAFT1_1970</name>
</gene>
<evidence type="ECO:0000256" key="2">
    <source>
        <dbReference type="ARBA" id="ARBA00005583"/>
    </source>
</evidence>
<proteinExistence type="inferred from homology"/>
<keyword evidence="7" id="KW-0961">Cell wall biogenesis/degradation</keyword>
<dbReference type="GO" id="GO:0005886">
    <property type="term" value="C:plasma membrane"/>
    <property type="evidence" value="ECO:0007669"/>
    <property type="project" value="UniProtKB-SubCell"/>
</dbReference>
<feature type="transmembrane region" description="Helical" evidence="7">
    <location>
        <begin position="12"/>
        <end position="30"/>
    </location>
</feature>
<evidence type="ECO:0000256" key="8">
    <source>
        <dbReference type="NCBIfam" id="TIGR00445"/>
    </source>
</evidence>
<dbReference type="OrthoDB" id="9805475at2"/>
<accession>I5AVC1</accession>
<evidence type="ECO:0000313" key="10">
    <source>
        <dbReference type="EMBL" id="EIM57744.1"/>
    </source>
</evidence>
<keyword evidence="7" id="KW-0573">Peptidoglycan synthesis</keyword>
<keyword evidence="7 9" id="KW-0460">Magnesium</keyword>
<dbReference type="GO" id="GO:0051992">
    <property type="term" value="F:UDP-N-acetylmuramoyl-L-alanyl-D-glutamyl-meso-2,6-diaminopimelyl-D-alanyl-D-alanine:undecaprenyl-phosphate transferase activity"/>
    <property type="evidence" value="ECO:0007669"/>
    <property type="project" value="RHEA"/>
</dbReference>
<dbReference type="NCBIfam" id="TIGR00445">
    <property type="entry name" value="mraY"/>
    <property type="match status" value="1"/>
</dbReference>
<feature type="transmembrane region" description="Helical" evidence="7">
    <location>
        <begin position="51"/>
        <end position="72"/>
    </location>
</feature>
<feature type="transmembrane region" description="Helical" evidence="7">
    <location>
        <begin position="114"/>
        <end position="136"/>
    </location>
</feature>
<evidence type="ECO:0000256" key="3">
    <source>
        <dbReference type="ARBA" id="ARBA00022679"/>
    </source>
</evidence>
<protein>
    <recommendedName>
        <fullName evidence="7 8">Phospho-N-acetylmuramoyl-pentapeptide-transferase</fullName>
        <ecNumber evidence="7 8">2.7.8.13</ecNumber>
    </recommendedName>
    <alternativeName>
        <fullName evidence="7">UDP-MurNAc-pentapeptide phosphotransferase</fullName>
    </alternativeName>
</protein>
<comment type="catalytic activity">
    <reaction evidence="7">
        <text>UDP-N-acetyl-alpha-D-muramoyl-L-alanyl-gamma-D-glutamyl-meso-2,6-diaminopimeloyl-D-alanyl-D-alanine + di-trans,octa-cis-undecaprenyl phosphate = di-trans,octa-cis-undecaprenyl diphospho-N-acetyl-alpha-D-muramoyl-L-alanyl-D-glutamyl-meso-2,6-diaminopimeloyl-D-alanyl-D-alanine + UMP</text>
        <dbReference type="Rhea" id="RHEA:28386"/>
        <dbReference type="ChEBI" id="CHEBI:57865"/>
        <dbReference type="ChEBI" id="CHEBI:60392"/>
        <dbReference type="ChEBI" id="CHEBI:61386"/>
        <dbReference type="ChEBI" id="CHEBI:61387"/>
        <dbReference type="EC" id="2.7.8.13"/>
    </reaction>
</comment>
<dbReference type="Pfam" id="PF10555">
    <property type="entry name" value="MraY_sig1"/>
    <property type="match status" value="1"/>
</dbReference>